<proteinExistence type="inferred from homology"/>
<accession>A0A2K6ESU0</accession>
<dbReference type="GeneTree" id="ENSGT00530000063301"/>
<dbReference type="InterPro" id="IPR050871">
    <property type="entry name" value="26S_Proteasome/COP9_Components"/>
</dbReference>
<dbReference type="STRING" id="379532.ENSPCOP00000004795"/>
<evidence type="ECO:0000256" key="5">
    <source>
        <dbReference type="ARBA" id="ARBA00022490"/>
    </source>
</evidence>
<evidence type="ECO:0000313" key="9">
    <source>
        <dbReference type="Ensembl" id="ENSPCOP00000004795.1"/>
    </source>
</evidence>
<comment type="subcellular location">
    <subcellularLocation>
        <location evidence="2">Cytoplasm</location>
    </subcellularLocation>
    <subcellularLocation>
        <location evidence="1">Nucleus</location>
    </subcellularLocation>
</comment>
<evidence type="ECO:0000256" key="2">
    <source>
        <dbReference type="ARBA" id="ARBA00004496"/>
    </source>
</evidence>
<evidence type="ECO:0000259" key="8">
    <source>
        <dbReference type="PROSITE" id="PS50250"/>
    </source>
</evidence>
<dbReference type="GO" id="GO:0001833">
    <property type="term" value="P:inner cell mass cell proliferation"/>
    <property type="evidence" value="ECO:0007669"/>
    <property type="project" value="Ensembl"/>
</dbReference>
<evidence type="ECO:0000256" key="7">
    <source>
        <dbReference type="ARBA" id="ARBA00023242"/>
    </source>
</evidence>
<reference evidence="9" key="1">
    <citation type="submission" date="2025-08" db="UniProtKB">
        <authorList>
            <consortium name="Ensembl"/>
        </authorList>
    </citation>
    <scope>IDENTIFICATION</scope>
</reference>
<dbReference type="Ensembl" id="ENSPCOT00000015107.1">
    <property type="protein sequence ID" value="ENSPCOP00000004795.1"/>
    <property type="gene ID" value="ENSPCOG00000013132.1"/>
</dbReference>
<dbReference type="SUPFAM" id="SSF48452">
    <property type="entry name" value="TPR-like"/>
    <property type="match status" value="1"/>
</dbReference>
<dbReference type="InterPro" id="IPR011990">
    <property type="entry name" value="TPR-like_helical_dom_sf"/>
</dbReference>
<protein>
    <recommendedName>
        <fullName evidence="4">COP9 signalosome complex subunit 2</fullName>
    </recommendedName>
</protein>
<evidence type="ECO:0000256" key="3">
    <source>
        <dbReference type="ARBA" id="ARBA00009318"/>
    </source>
</evidence>
<feature type="domain" description="PCI" evidence="8">
    <location>
        <begin position="244"/>
        <end position="406"/>
    </location>
</feature>
<dbReference type="FunFam" id="1.25.40.570:FF:000006">
    <property type="entry name" value="COP9 signalosome complex subunit 2"/>
    <property type="match status" value="1"/>
</dbReference>
<evidence type="ECO:0000256" key="6">
    <source>
        <dbReference type="ARBA" id="ARBA00022790"/>
    </source>
</evidence>
<dbReference type="AlphaFoldDB" id="A0A2K6ESU0"/>
<keyword evidence="5" id="KW-0963">Cytoplasm</keyword>
<evidence type="ECO:0000313" key="10">
    <source>
        <dbReference type="Proteomes" id="UP000233160"/>
    </source>
</evidence>
<dbReference type="SUPFAM" id="SSF46785">
    <property type="entry name" value="Winged helix' DNA-binding domain"/>
    <property type="match status" value="1"/>
</dbReference>
<dbReference type="InterPro" id="IPR058796">
    <property type="entry name" value="COPS2_C"/>
</dbReference>
<dbReference type="GO" id="GO:0003714">
    <property type="term" value="F:transcription corepressor activity"/>
    <property type="evidence" value="ECO:0007669"/>
    <property type="project" value="Ensembl"/>
</dbReference>
<sequence length="433" mass="50476">MSDMEDDFMCDDEEDYDLEYSEDSNSEPNVDLENQYYNSKALKEDDPKAALSSFQKVLELEGEKGEWGFKALKQMIKINFNHRAQPVTYYNIKEMNSKPTFYKNLFNNSDFLCQMDLLQEFYETTLEALKDAKNDRLWFKTNTKLGKLYLEREEYGKLQKILRQLHQSCQTDDGEDDLKKGTQLLEIYALEIQMYTAQKNNKKLKALYEQSLHIKSAIPHPLIMGVIRECGGKMHLREGEFEKAHTDFFEAFKNYDESGSPRRTTCLKYLVLANMLMKSGINPFDSQEAKPYKNDPEILAMTNLVSAYQNNDITEFEKILKTNHSNIMDDPFIREHIEELLRNIRTQVLIKLIKPYTRIHIPFISKELNIDVADVESLLVQCILDNTIHGRIDQVNQLLELDHQKRGGARYTALDKWTNQLNSLNQAVVSKLA</sequence>
<keyword evidence="6" id="KW-0736">Signalosome</keyword>
<dbReference type="SMART" id="SM00753">
    <property type="entry name" value="PAM"/>
    <property type="match status" value="1"/>
</dbReference>
<gene>
    <name evidence="9" type="primary">COPS2</name>
</gene>
<dbReference type="GO" id="GO:0035914">
    <property type="term" value="P:skeletal muscle cell differentiation"/>
    <property type="evidence" value="ECO:0007669"/>
    <property type="project" value="Ensembl"/>
</dbReference>
<dbReference type="PANTHER" id="PTHR10678">
    <property type="entry name" value="26S PROTEASOME NON-ATPASE REGULATORY SUBUNIT 11/COP9 SIGNALOSOME COMPLEX SUBUNIT 2"/>
    <property type="match status" value="1"/>
</dbReference>
<dbReference type="GO" id="GO:0001834">
    <property type="term" value="P:trophectodermal cell proliferation"/>
    <property type="evidence" value="ECO:0007669"/>
    <property type="project" value="Ensembl"/>
</dbReference>
<evidence type="ECO:0000256" key="4">
    <source>
        <dbReference type="ARBA" id="ARBA00014879"/>
    </source>
</evidence>
<organism evidence="9 10">
    <name type="scientific">Propithecus coquereli</name>
    <name type="common">Coquerel's sifaka</name>
    <name type="synonym">Propithecus verreauxi coquereli</name>
    <dbReference type="NCBI Taxonomy" id="379532"/>
    <lineage>
        <taxon>Eukaryota</taxon>
        <taxon>Metazoa</taxon>
        <taxon>Chordata</taxon>
        <taxon>Craniata</taxon>
        <taxon>Vertebrata</taxon>
        <taxon>Euteleostomi</taxon>
        <taxon>Mammalia</taxon>
        <taxon>Eutheria</taxon>
        <taxon>Euarchontoglires</taxon>
        <taxon>Primates</taxon>
        <taxon>Strepsirrhini</taxon>
        <taxon>Lemuriformes</taxon>
        <taxon>Indriidae</taxon>
        <taxon>Propithecus</taxon>
    </lineage>
</organism>
<dbReference type="GO" id="GO:0005737">
    <property type="term" value="C:cytoplasm"/>
    <property type="evidence" value="ECO:0007669"/>
    <property type="project" value="UniProtKB-SubCell"/>
</dbReference>
<evidence type="ECO:0000256" key="1">
    <source>
        <dbReference type="ARBA" id="ARBA00004123"/>
    </source>
</evidence>
<dbReference type="SMART" id="SM00088">
    <property type="entry name" value="PINT"/>
    <property type="match status" value="1"/>
</dbReference>
<dbReference type="InterPro" id="IPR000717">
    <property type="entry name" value="PCI_dom"/>
</dbReference>
<dbReference type="InterPro" id="IPR036390">
    <property type="entry name" value="WH_DNA-bd_sf"/>
</dbReference>
<dbReference type="Pfam" id="PF25983">
    <property type="entry name" value="COPS2_C"/>
    <property type="match status" value="1"/>
</dbReference>
<dbReference type="GO" id="GO:0008180">
    <property type="term" value="C:COP9 signalosome"/>
    <property type="evidence" value="ECO:0007669"/>
    <property type="project" value="Ensembl"/>
</dbReference>
<comment type="similarity">
    <text evidence="3">Belongs to the CSN2 family.</text>
</comment>
<dbReference type="Pfam" id="PF01399">
    <property type="entry name" value="PCI"/>
    <property type="match status" value="1"/>
</dbReference>
<keyword evidence="7" id="KW-0539">Nucleus</keyword>
<dbReference type="Gene3D" id="1.25.40.570">
    <property type="match status" value="1"/>
</dbReference>
<keyword evidence="10" id="KW-1185">Reference proteome</keyword>
<name>A0A2K6ESU0_PROCO</name>
<dbReference type="PROSITE" id="PS50250">
    <property type="entry name" value="PCI"/>
    <property type="match status" value="1"/>
</dbReference>
<dbReference type="Proteomes" id="UP000233160">
    <property type="component" value="Unassembled WGS sequence"/>
</dbReference>
<reference evidence="9" key="2">
    <citation type="submission" date="2025-09" db="UniProtKB">
        <authorList>
            <consortium name="Ensembl"/>
        </authorList>
    </citation>
    <scope>IDENTIFICATION</scope>
</reference>
<dbReference type="GO" id="GO:0000338">
    <property type="term" value="P:protein deneddylation"/>
    <property type="evidence" value="ECO:0007669"/>
    <property type="project" value="Ensembl"/>
</dbReference>